<feature type="transmembrane region" description="Helical" evidence="2">
    <location>
        <begin position="228"/>
        <end position="249"/>
    </location>
</feature>
<gene>
    <name evidence="3" type="ORF">M378DRAFT_159955</name>
</gene>
<protein>
    <submittedName>
        <fullName evidence="3">Uncharacterized protein</fullName>
    </submittedName>
</protein>
<dbReference type="Proteomes" id="UP000054549">
    <property type="component" value="Unassembled WGS sequence"/>
</dbReference>
<dbReference type="OrthoDB" id="2751465at2759"/>
<keyword evidence="2" id="KW-0472">Membrane</keyword>
<feature type="transmembrane region" description="Helical" evidence="2">
    <location>
        <begin position="120"/>
        <end position="140"/>
    </location>
</feature>
<dbReference type="STRING" id="946122.A0A0C2XCB9"/>
<feature type="region of interest" description="Disordered" evidence="1">
    <location>
        <begin position="257"/>
        <end position="313"/>
    </location>
</feature>
<dbReference type="InParanoid" id="A0A0C2XCB9"/>
<feature type="transmembrane region" description="Helical" evidence="2">
    <location>
        <begin position="95"/>
        <end position="113"/>
    </location>
</feature>
<organism evidence="3 4">
    <name type="scientific">Amanita muscaria (strain Koide BX008)</name>
    <dbReference type="NCBI Taxonomy" id="946122"/>
    <lineage>
        <taxon>Eukaryota</taxon>
        <taxon>Fungi</taxon>
        <taxon>Dikarya</taxon>
        <taxon>Basidiomycota</taxon>
        <taxon>Agaricomycotina</taxon>
        <taxon>Agaricomycetes</taxon>
        <taxon>Agaricomycetidae</taxon>
        <taxon>Agaricales</taxon>
        <taxon>Pluteineae</taxon>
        <taxon>Amanitaceae</taxon>
        <taxon>Amanita</taxon>
    </lineage>
</organism>
<feature type="transmembrane region" description="Helical" evidence="2">
    <location>
        <begin position="201"/>
        <end position="222"/>
    </location>
</feature>
<dbReference type="HOGENOM" id="CLU_044614_1_1_1"/>
<keyword evidence="2" id="KW-0812">Transmembrane</keyword>
<accession>A0A0C2XCB9</accession>
<evidence type="ECO:0000256" key="2">
    <source>
        <dbReference type="SAM" id="Phobius"/>
    </source>
</evidence>
<name>A0A0C2XCB9_AMAMK</name>
<feature type="transmembrane region" description="Helical" evidence="2">
    <location>
        <begin position="6"/>
        <end position="29"/>
    </location>
</feature>
<evidence type="ECO:0000313" key="4">
    <source>
        <dbReference type="Proteomes" id="UP000054549"/>
    </source>
</evidence>
<dbReference type="AlphaFoldDB" id="A0A0C2XCB9"/>
<feature type="transmembrane region" description="Helical" evidence="2">
    <location>
        <begin position="50"/>
        <end position="75"/>
    </location>
</feature>
<feature type="transmembrane region" description="Helical" evidence="2">
    <location>
        <begin position="152"/>
        <end position="180"/>
    </location>
</feature>
<feature type="compositionally biased region" description="Basic and acidic residues" evidence="1">
    <location>
        <begin position="301"/>
        <end position="313"/>
    </location>
</feature>
<reference evidence="3 4" key="1">
    <citation type="submission" date="2014-04" db="EMBL/GenBank/DDBJ databases">
        <title>Evolutionary Origins and Diversification of the Mycorrhizal Mutualists.</title>
        <authorList>
            <consortium name="DOE Joint Genome Institute"/>
            <consortium name="Mycorrhizal Genomics Consortium"/>
            <person name="Kohler A."/>
            <person name="Kuo A."/>
            <person name="Nagy L.G."/>
            <person name="Floudas D."/>
            <person name="Copeland A."/>
            <person name="Barry K.W."/>
            <person name="Cichocki N."/>
            <person name="Veneault-Fourrey C."/>
            <person name="LaButti K."/>
            <person name="Lindquist E.A."/>
            <person name="Lipzen A."/>
            <person name="Lundell T."/>
            <person name="Morin E."/>
            <person name="Murat C."/>
            <person name="Riley R."/>
            <person name="Ohm R."/>
            <person name="Sun H."/>
            <person name="Tunlid A."/>
            <person name="Henrissat B."/>
            <person name="Grigoriev I.V."/>
            <person name="Hibbett D.S."/>
            <person name="Martin F."/>
        </authorList>
    </citation>
    <scope>NUCLEOTIDE SEQUENCE [LARGE SCALE GENOMIC DNA]</scope>
    <source>
        <strain evidence="3 4">Koide BX008</strain>
    </source>
</reference>
<proteinExistence type="predicted"/>
<dbReference type="EMBL" id="KN818233">
    <property type="protein sequence ID" value="KIL67001.1"/>
    <property type="molecule type" value="Genomic_DNA"/>
</dbReference>
<evidence type="ECO:0000313" key="3">
    <source>
        <dbReference type="EMBL" id="KIL67001.1"/>
    </source>
</evidence>
<keyword evidence="4" id="KW-1185">Reference proteome</keyword>
<keyword evidence="2" id="KW-1133">Transmembrane helix</keyword>
<sequence>MNDIQSAIVALFVQSIMYGLYVASTGHVLRWLLFDDEGWRLRPVRDRPRLLMLAMSILLFLLSTADLVTSVILTIEPESTKGYYDINTVNVVVENGTALIADGVLIYRCWIVYARSWRVALPPTMLWIINLAFSIMITVYEAEITVKPQGNIFLHLWVLFYTFTLAINIYATSAVIYRIVRIAEESSRKLSGRLYRTCRNLGESGLLYTLTSVLILVTSVVYVDPSALAYSVADSLHFSMTGITFNLILIRSHERDSSEDDSSDAKHETGNQEQLSTMQSHMNTVTTTSQEASMLVGFEQRNQREIQEVERSG</sequence>
<evidence type="ECO:0000256" key="1">
    <source>
        <dbReference type="SAM" id="MobiDB-lite"/>
    </source>
</evidence>
<feature type="compositionally biased region" description="Polar residues" evidence="1">
    <location>
        <begin position="271"/>
        <end position="292"/>
    </location>
</feature>